<keyword evidence="4" id="KW-1185">Reference proteome</keyword>
<accession>A0A2A9PNQ1</accession>
<feature type="transmembrane region" description="Helical" evidence="2">
    <location>
        <begin position="12"/>
        <end position="36"/>
    </location>
</feature>
<reference evidence="3 4" key="2">
    <citation type="journal article" date="2017" name="Sci. Rep.">
        <title>Ant-infecting Ophiocordyceps genomes reveal a high diversity of potential behavioral manipulation genes and a possible major role for enterotoxins.</title>
        <authorList>
            <person name="de Bekker C."/>
            <person name="Ohm R.A."/>
            <person name="Evans H.C."/>
            <person name="Brachmann A."/>
            <person name="Hughes D.P."/>
        </authorList>
    </citation>
    <scope>NUCLEOTIDE SEQUENCE [LARGE SCALE GENOMIC DNA]</scope>
    <source>
        <strain evidence="3 4">SC16a</strain>
    </source>
</reference>
<dbReference type="STRING" id="268505.A0A2A9PNQ1"/>
<evidence type="ECO:0000313" key="4">
    <source>
        <dbReference type="Proteomes" id="UP000037136"/>
    </source>
</evidence>
<dbReference type="Proteomes" id="UP000037136">
    <property type="component" value="Unassembled WGS sequence"/>
</dbReference>
<feature type="transmembrane region" description="Helical" evidence="2">
    <location>
        <begin position="162"/>
        <end position="195"/>
    </location>
</feature>
<proteinExistence type="predicted"/>
<feature type="transmembrane region" description="Helical" evidence="2">
    <location>
        <begin position="223"/>
        <end position="241"/>
    </location>
</feature>
<keyword evidence="2" id="KW-0812">Transmembrane</keyword>
<organism evidence="3 4">
    <name type="scientific">Ophiocordyceps unilateralis</name>
    <name type="common">Zombie-ant fungus</name>
    <name type="synonym">Torrubia unilateralis</name>
    <dbReference type="NCBI Taxonomy" id="268505"/>
    <lineage>
        <taxon>Eukaryota</taxon>
        <taxon>Fungi</taxon>
        <taxon>Dikarya</taxon>
        <taxon>Ascomycota</taxon>
        <taxon>Pezizomycotina</taxon>
        <taxon>Sordariomycetes</taxon>
        <taxon>Hypocreomycetidae</taxon>
        <taxon>Hypocreales</taxon>
        <taxon>Ophiocordycipitaceae</taxon>
        <taxon>Ophiocordyceps</taxon>
    </lineage>
</organism>
<evidence type="ECO:0000256" key="2">
    <source>
        <dbReference type="SAM" id="Phobius"/>
    </source>
</evidence>
<sequence length="321" mass="34735">MPACPVQGNADLYGLGIRIGLYIQMITVQLSGILSASFSVDDHIGQGTIVFVLSTVIILVRLINASIGNETSTGGDDDPALEAVEIFPVLTLLLVQTGVCRVTSRNRLTMLVWVAELVGLAALYNYFWWRGMDLLPRSCQDDKAFFFARVSIWGWYRSLNKAFGVLAAIGVALTLVTYCGSVIYEVVFCVVRFVLRRTNDGSSSSSSSSGTNSNTAGVKEKPGLTLGSVDLLANVGAIVYVEVSLRWNSITGVHSLDSPGQFMPLVIALGQFLSVFYSAAKEMLRRRANDDFSGDEDEAAAECHHHDQKTLPLAQAHTATT</sequence>
<protein>
    <submittedName>
        <fullName evidence="3">Uncharacterized protein</fullName>
    </submittedName>
</protein>
<keyword evidence="2" id="KW-0472">Membrane</keyword>
<gene>
    <name evidence="3" type="ORF">XA68_10400</name>
</gene>
<feature type="region of interest" description="Disordered" evidence="1">
    <location>
        <begin position="295"/>
        <end position="321"/>
    </location>
</feature>
<reference evidence="3 4" key="1">
    <citation type="journal article" date="2015" name="BMC Genomics">
        <title>Gene expression during zombie ant biting behavior reflects the complexity underlying fungal parasitic behavioral manipulation.</title>
        <authorList>
            <person name="de Bekker C."/>
            <person name="Ohm R.A."/>
            <person name="Loreto R.G."/>
            <person name="Sebastian A."/>
            <person name="Albert I."/>
            <person name="Merrow M."/>
            <person name="Brachmann A."/>
            <person name="Hughes D.P."/>
        </authorList>
    </citation>
    <scope>NUCLEOTIDE SEQUENCE [LARGE SCALE GENOMIC DNA]</scope>
    <source>
        <strain evidence="3 4">SC16a</strain>
    </source>
</reference>
<dbReference type="AlphaFoldDB" id="A0A2A9PNQ1"/>
<feature type="transmembrane region" description="Helical" evidence="2">
    <location>
        <begin position="111"/>
        <end position="129"/>
    </location>
</feature>
<name>A0A2A9PNQ1_OPHUN</name>
<evidence type="ECO:0000256" key="1">
    <source>
        <dbReference type="SAM" id="MobiDB-lite"/>
    </source>
</evidence>
<dbReference type="OrthoDB" id="3945378at2759"/>
<evidence type="ECO:0000313" key="3">
    <source>
        <dbReference type="EMBL" id="PFH62988.1"/>
    </source>
</evidence>
<keyword evidence="2" id="KW-1133">Transmembrane helix</keyword>
<feature type="transmembrane region" description="Helical" evidence="2">
    <location>
        <begin position="48"/>
        <end position="67"/>
    </location>
</feature>
<feature type="transmembrane region" description="Helical" evidence="2">
    <location>
        <begin position="261"/>
        <end position="280"/>
    </location>
</feature>
<comment type="caution">
    <text evidence="3">The sequence shown here is derived from an EMBL/GenBank/DDBJ whole genome shotgun (WGS) entry which is preliminary data.</text>
</comment>
<dbReference type="EMBL" id="LAZP02000011">
    <property type="protein sequence ID" value="PFH62988.1"/>
    <property type="molecule type" value="Genomic_DNA"/>
</dbReference>